<feature type="compositionally biased region" description="Polar residues" evidence="1">
    <location>
        <begin position="457"/>
        <end position="497"/>
    </location>
</feature>
<dbReference type="InterPro" id="IPR021916">
    <property type="entry name" value="DUF3527"/>
</dbReference>
<gene>
    <name evidence="2" type="ORF">P3X46_015672</name>
</gene>
<proteinExistence type="predicted"/>
<feature type="region of interest" description="Disordered" evidence="1">
    <location>
        <begin position="413"/>
        <end position="531"/>
    </location>
</feature>
<dbReference type="PANTHER" id="PTHR31390">
    <property type="entry name" value="EXPRESSED PROTEIN"/>
    <property type="match status" value="1"/>
</dbReference>
<dbReference type="EMBL" id="JARPOI010000009">
    <property type="protein sequence ID" value="KAJ9172431.1"/>
    <property type="molecule type" value="Genomic_DNA"/>
</dbReference>
<evidence type="ECO:0000313" key="3">
    <source>
        <dbReference type="Proteomes" id="UP001174677"/>
    </source>
</evidence>
<dbReference type="Proteomes" id="UP001174677">
    <property type="component" value="Chromosome 9"/>
</dbReference>
<name>A0ABQ9M0P1_HEVBR</name>
<evidence type="ECO:0000256" key="1">
    <source>
        <dbReference type="SAM" id="MobiDB-lite"/>
    </source>
</evidence>
<protein>
    <submittedName>
        <fullName evidence="2">Uncharacterized protein</fullName>
    </submittedName>
</protein>
<dbReference type="PANTHER" id="PTHR31390:SF4">
    <property type="entry name" value="DUF3527 DOMAIN-CONTAINING PROTEIN"/>
    <property type="match status" value="1"/>
</dbReference>
<evidence type="ECO:0000313" key="2">
    <source>
        <dbReference type="EMBL" id="KAJ9172431.1"/>
    </source>
</evidence>
<reference evidence="2" key="1">
    <citation type="journal article" date="2023" name="Plant Biotechnol. J.">
        <title>Chromosome-level wild Hevea brasiliensis genome provides new tools for genomic-assisted breeding and valuable loci to elevate rubber yield.</title>
        <authorList>
            <person name="Cheng H."/>
            <person name="Song X."/>
            <person name="Hu Y."/>
            <person name="Wu T."/>
            <person name="Yang Q."/>
            <person name="An Z."/>
            <person name="Feng S."/>
            <person name="Deng Z."/>
            <person name="Wu W."/>
            <person name="Zeng X."/>
            <person name="Tu M."/>
            <person name="Wang X."/>
            <person name="Huang H."/>
        </authorList>
    </citation>
    <scope>NUCLEOTIDE SEQUENCE</scope>
    <source>
        <strain evidence="2">MT/VB/25A 57/8</strain>
    </source>
</reference>
<feature type="region of interest" description="Disordered" evidence="1">
    <location>
        <begin position="324"/>
        <end position="347"/>
    </location>
</feature>
<feature type="compositionally biased region" description="Low complexity" evidence="1">
    <location>
        <begin position="130"/>
        <end position="148"/>
    </location>
</feature>
<accession>A0ABQ9M0P1</accession>
<feature type="compositionally biased region" description="Low complexity" evidence="1">
    <location>
        <begin position="498"/>
        <end position="521"/>
    </location>
</feature>
<keyword evidence="3" id="KW-1185">Reference proteome</keyword>
<feature type="region of interest" description="Disordered" evidence="1">
    <location>
        <begin position="127"/>
        <end position="185"/>
    </location>
</feature>
<feature type="compositionally biased region" description="Polar residues" evidence="1">
    <location>
        <begin position="12"/>
        <end position="23"/>
    </location>
</feature>
<feature type="region of interest" description="Disordered" evidence="1">
    <location>
        <begin position="1"/>
        <end position="23"/>
    </location>
</feature>
<dbReference type="Pfam" id="PF12043">
    <property type="entry name" value="DUF3527"/>
    <property type="match status" value="2"/>
</dbReference>
<sequence length="934" mass="103166">MEDPLRQKINSRDQQSLVTSETLTTRARQSFAPHDRFTPKKLTLSYADFHREVAKNIKDISPKCSKNFLKQCRKVTEEEELVKYMSNLPSYLERGENRQEKVLNVGVLDWGRLEKWQCGQKQIPYRGSRHSLSSANSSSSFSTEGSYIDSSRGQSCSPDHQRMRRQSLQSHLMSSPVEVHSKDGKSFEESIQKFKDVKGAQTNTMNDQGKFVRTDQLLSKNCPEIKLEQCKRKDSDPKMNPECGFLNGVNFEVRQCMKVKATQDGEFMNKANKLQEQKAYAFDQDVSEKSKRVVLLMPRDLSQGNCAQLSESTAMLHQKGTKASRSSLYEMPKDTSPAAVTSDVPHSCPLPREIEGCAEMKGCSSDANSISFLPNTPHLAPHPAKKGISTSHVRISENKRSIITPINSTSMITPINSTSKEPSTGLDVKLGKAAPEKPRSTSPFRRLGIGMGKIGKSYSSKEGSSMPQLSTIHHSAKSASENGTNSSCQGTSSSDTQNASNRARSSPLRRLLDPLLKPKAPNCRRSGDPLQRDLVSTDRACKSSDGQLDSSTAARQPGVVKLNMTSCRAINIDDTCQDKKRGSSALQALLRVTVKNGQPLFTFAVDNERNILAATMKKLSSTREDDYSCIYTFFAIQEIRKKNGGWMNQGGKGKGHDYIPNVVAQLKVSGSQFSRWTRENYMEQSFAREFVLFAMGLQQAETQTLDFHPNDELAAIVVKIPRVINRSTATDGHYTGKCNDFPETRFNSTSGEQPIINGQSLISATVILPSGVHSLPNKGGPSSLIQRWRSGGSCDCGGWDLGCKLRIFANQSQLSKNTRPSKACTIIDKFEFISQGGEEENQPVFSLAPFKDGIYSVEFNSSLSIIQAFSLCIAVIDSKKLCEIPGSCNLFEGKTSLETILARNDGIRGSTNRVDTDVPAKFVSYPPHSPVGRV</sequence>
<comment type="caution">
    <text evidence="2">The sequence shown here is derived from an EMBL/GenBank/DDBJ whole genome shotgun (WGS) entry which is preliminary data.</text>
</comment>
<feature type="compositionally biased region" description="Polar residues" evidence="1">
    <location>
        <begin position="413"/>
        <end position="422"/>
    </location>
</feature>
<organism evidence="2 3">
    <name type="scientific">Hevea brasiliensis</name>
    <name type="common">Para rubber tree</name>
    <name type="synonym">Siphonia brasiliensis</name>
    <dbReference type="NCBI Taxonomy" id="3981"/>
    <lineage>
        <taxon>Eukaryota</taxon>
        <taxon>Viridiplantae</taxon>
        <taxon>Streptophyta</taxon>
        <taxon>Embryophyta</taxon>
        <taxon>Tracheophyta</taxon>
        <taxon>Spermatophyta</taxon>
        <taxon>Magnoliopsida</taxon>
        <taxon>eudicotyledons</taxon>
        <taxon>Gunneridae</taxon>
        <taxon>Pentapetalae</taxon>
        <taxon>rosids</taxon>
        <taxon>fabids</taxon>
        <taxon>Malpighiales</taxon>
        <taxon>Euphorbiaceae</taxon>
        <taxon>Crotonoideae</taxon>
        <taxon>Micrandreae</taxon>
        <taxon>Hevea</taxon>
    </lineage>
</organism>
<feature type="compositionally biased region" description="Polar residues" evidence="1">
    <location>
        <begin position="149"/>
        <end position="158"/>
    </location>
</feature>